<proteinExistence type="predicted"/>
<feature type="region of interest" description="Disordered" evidence="1">
    <location>
        <begin position="24"/>
        <end position="100"/>
    </location>
</feature>
<name>A0A251XYA8_9MICO</name>
<reference evidence="3 4" key="1">
    <citation type="submission" date="2016-08" db="EMBL/GenBank/DDBJ databases">
        <title>Genome sequence of Clavibacter michiganensis spp. strain CASJ009.</title>
        <authorList>
            <person name="Thapa S.P."/>
            <person name="Coaker G."/>
        </authorList>
    </citation>
    <scope>NUCLEOTIDE SEQUENCE [LARGE SCALE GENOMIC DNA]</scope>
    <source>
        <strain evidence="3">CASJ009</strain>
    </source>
</reference>
<evidence type="ECO:0000256" key="1">
    <source>
        <dbReference type="SAM" id="MobiDB-lite"/>
    </source>
</evidence>
<keyword evidence="2" id="KW-1133">Transmembrane helix</keyword>
<keyword evidence="2" id="KW-0472">Membrane</keyword>
<feature type="compositionally biased region" description="Basic and acidic residues" evidence="1">
    <location>
        <begin position="28"/>
        <end position="37"/>
    </location>
</feature>
<evidence type="ECO:0000313" key="3">
    <source>
        <dbReference type="EMBL" id="OUE10445.1"/>
    </source>
</evidence>
<feature type="compositionally biased region" description="Pro residues" evidence="1">
    <location>
        <begin position="58"/>
        <end position="67"/>
    </location>
</feature>
<accession>A0A251XYA8</accession>
<evidence type="ECO:0000313" key="4">
    <source>
        <dbReference type="Proteomes" id="UP000195106"/>
    </source>
</evidence>
<organism evidence="3 4">
    <name type="scientific">Clavibacter michiganensis</name>
    <dbReference type="NCBI Taxonomy" id="28447"/>
    <lineage>
        <taxon>Bacteria</taxon>
        <taxon>Bacillati</taxon>
        <taxon>Actinomycetota</taxon>
        <taxon>Actinomycetes</taxon>
        <taxon>Micrococcales</taxon>
        <taxon>Microbacteriaceae</taxon>
        <taxon>Clavibacter</taxon>
    </lineage>
</organism>
<dbReference type="Proteomes" id="UP000195106">
    <property type="component" value="Unassembled WGS sequence"/>
</dbReference>
<feature type="transmembrane region" description="Helical" evidence="2">
    <location>
        <begin position="105"/>
        <end position="128"/>
    </location>
</feature>
<keyword evidence="2" id="KW-0812">Transmembrane</keyword>
<protein>
    <submittedName>
        <fullName evidence="3">Uncharacterized protein</fullName>
    </submittedName>
</protein>
<dbReference type="AlphaFoldDB" id="A0A251XYA8"/>
<sequence>MDHEADAARDELRELRELRRRVYGPHPDLAHDPDAHARLAALGSAPAVDRGAVSEIEPTPPAHPSPDPARDEAREAPVDPERDPEDAAPPAGSRDPRRRRLSPRAFRAVAAASLAVTVVITAGATLWLTRERVDTVALISFADEAEESDGTFDSASDGAIQRVEFLGLTVSRMPRDPTSLELSDDCISVLPIDVDPAAVVGVYGCGAGSVPATVPMNVTPDLPSLLREAFPAGTTLLFALEGDAVRISRVDG</sequence>
<evidence type="ECO:0000256" key="2">
    <source>
        <dbReference type="SAM" id="Phobius"/>
    </source>
</evidence>
<feature type="compositionally biased region" description="Basic and acidic residues" evidence="1">
    <location>
        <begin position="68"/>
        <end position="81"/>
    </location>
</feature>
<comment type="caution">
    <text evidence="3">The sequence shown here is derived from an EMBL/GenBank/DDBJ whole genome shotgun (WGS) entry which is preliminary data.</text>
</comment>
<dbReference type="EMBL" id="MDHJ01000001">
    <property type="protein sequence ID" value="OUE10445.1"/>
    <property type="molecule type" value="Genomic_DNA"/>
</dbReference>
<gene>
    <name evidence="3" type="ORF">CMsap09_15990</name>
</gene>